<comment type="caution">
    <text evidence="4">The sequence shown here is derived from an EMBL/GenBank/DDBJ whole genome shotgun (WGS) entry which is preliminary data.</text>
</comment>
<evidence type="ECO:0000256" key="2">
    <source>
        <dbReference type="SAM" id="MobiDB-lite"/>
    </source>
</evidence>
<dbReference type="PROSITE" id="PS50234">
    <property type="entry name" value="VWFA"/>
    <property type="match status" value="1"/>
</dbReference>
<keyword evidence="4" id="KW-0436">Ligase</keyword>
<protein>
    <recommendedName>
        <fullName evidence="1">Cobaltochelatase subunit CobT</fullName>
        <ecNumber evidence="1">6.6.1.2</ecNumber>
    </recommendedName>
</protein>
<dbReference type="Pfam" id="PF06213">
    <property type="entry name" value="CobT"/>
    <property type="match status" value="1"/>
</dbReference>
<dbReference type="Pfam" id="PF11775">
    <property type="entry name" value="CobT_C"/>
    <property type="match status" value="1"/>
</dbReference>
<dbReference type="SUPFAM" id="SSF53300">
    <property type="entry name" value="vWA-like"/>
    <property type="match status" value="1"/>
</dbReference>
<dbReference type="RefSeq" id="WP_376995522.1">
    <property type="nucleotide sequence ID" value="NZ_JBHSLC010000021.1"/>
</dbReference>
<keyword evidence="5" id="KW-1185">Reference proteome</keyword>
<dbReference type="PANTHER" id="PTHR41248">
    <property type="entry name" value="NORD PROTEIN"/>
    <property type="match status" value="1"/>
</dbReference>
<name>A0ABW0G4X9_9PROT</name>
<evidence type="ECO:0000256" key="1">
    <source>
        <dbReference type="NCBIfam" id="TIGR01651"/>
    </source>
</evidence>
<dbReference type="InterPro" id="IPR002035">
    <property type="entry name" value="VWF_A"/>
</dbReference>
<feature type="compositionally biased region" description="Polar residues" evidence="2">
    <location>
        <begin position="234"/>
        <end position="256"/>
    </location>
</feature>
<gene>
    <name evidence="4" type="primary">cobT</name>
    <name evidence="4" type="ORF">ACFPMG_12915</name>
</gene>
<dbReference type="GO" id="GO:0051116">
    <property type="term" value="F:cobaltochelatase activity"/>
    <property type="evidence" value="ECO:0007669"/>
    <property type="project" value="UniProtKB-EC"/>
</dbReference>
<dbReference type="CDD" id="cd01454">
    <property type="entry name" value="vWA_norD_type"/>
    <property type="match status" value="1"/>
</dbReference>
<dbReference type="NCBIfam" id="TIGR01651">
    <property type="entry name" value="CobT"/>
    <property type="match status" value="1"/>
</dbReference>
<organism evidence="4 5">
    <name type="scientific">Azospirillum himalayense</name>
    <dbReference type="NCBI Taxonomy" id="654847"/>
    <lineage>
        <taxon>Bacteria</taxon>
        <taxon>Pseudomonadati</taxon>
        <taxon>Pseudomonadota</taxon>
        <taxon>Alphaproteobacteria</taxon>
        <taxon>Rhodospirillales</taxon>
        <taxon>Azospirillaceae</taxon>
        <taxon>Azospirillum</taxon>
    </lineage>
</organism>
<dbReference type="InterPro" id="IPR025861">
    <property type="entry name" value="CobT_VWA_dom"/>
</dbReference>
<proteinExistence type="predicted"/>
<dbReference type="PANTHER" id="PTHR41248:SF1">
    <property type="entry name" value="NORD PROTEIN"/>
    <property type="match status" value="1"/>
</dbReference>
<feature type="compositionally biased region" description="Acidic residues" evidence="2">
    <location>
        <begin position="208"/>
        <end position="231"/>
    </location>
</feature>
<sequence>MTDRENPVEAFKRSTAAAVRALSRRADVQVGFSTEPPGVAGLRVRIPTPARDLNPHDVATLRGAADAVSLRLRFHDNAVHLQRMPLGDSARAAYDALEQARCEALGASHMPGVAANLEAALDERYHKQGFERLEEREQVPLPEVLRLIAREAMTGAAPPPAAEHAVSLWRGWIEERLGKDLHGLAGHMADQDAYARAVRKLLTELDMEVGNDPDEPQEPEEDERDSGENENEPNKGQTQGEDDTQSQAESMTSQETQESDQGEQADEGTGEEGDTEMGQGEGAEEPAGPGQPWRPEASRRNEPDPNAYKPFTTQFDEVVDAAELCDPEELARLRHMLDQQLVHLQGVISKLANRLQRRLLAKQQRSWEFDLDDGILDAARLARIVVNPVLPLSFKKEKEMDFRDTVVSLLIDNSGSMRGRPISIAAMSADILARTLERCAVKVEVLGFTTRAWKGGQAREHWISSGKPANPGRLNDLRHIIYKDADQPWRRARKNLGLMLREGILKENIDGEALMWAHNRLIGRPEQRRILMVISDGAPVDDSTLSVNAGNYLERHLRQVIEYIETRSPVELVAIGIGHDVTRYYRRAVTIVDAEQLGGTMMNKLAELFDEDDRRGRSGWR</sequence>
<dbReference type="InterPro" id="IPR051928">
    <property type="entry name" value="NorD/CobT"/>
</dbReference>
<dbReference type="EMBL" id="JBHSLC010000021">
    <property type="protein sequence ID" value="MFC5355909.1"/>
    <property type="molecule type" value="Genomic_DNA"/>
</dbReference>
<dbReference type="SMART" id="SM00327">
    <property type="entry name" value="VWA"/>
    <property type="match status" value="1"/>
</dbReference>
<evidence type="ECO:0000259" key="3">
    <source>
        <dbReference type="PROSITE" id="PS50234"/>
    </source>
</evidence>
<dbReference type="Proteomes" id="UP001596166">
    <property type="component" value="Unassembled WGS sequence"/>
</dbReference>
<dbReference type="InterPro" id="IPR036465">
    <property type="entry name" value="vWFA_dom_sf"/>
</dbReference>
<evidence type="ECO:0000313" key="5">
    <source>
        <dbReference type="Proteomes" id="UP001596166"/>
    </source>
</evidence>
<dbReference type="InterPro" id="IPR006538">
    <property type="entry name" value="CobT"/>
</dbReference>
<accession>A0ABW0G4X9</accession>
<feature type="domain" description="VWFA" evidence="3">
    <location>
        <begin position="406"/>
        <end position="613"/>
    </location>
</feature>
<dbReference type="EC" id="6.6.1.2" evidence="1"/>
<dbReference type="Gene3D" id="3.40.50.410">
    <property type="entry name" value="von Willebrand factor, type A domain"/>
    <property type="match status" value="1"/>
</dbReference>
<feature type="compositionally biased region" description="Acidic residues" evidence="2">
    <location>
        <begin position="257"/>
        <end position="275"/>
    </location>
</feature>
<evidence type="ECO:0000313" key="4">
    <source>
        <dbReference type="EMBL" id="MFC5355909.1"/>
    </source>
</evidence>
<feature type="region of interest" description="Disordered" evidence="2">
    <location>
        <begin position="208"/>
        <end position="310"/>
    </location>
</feature>
<reference evidence="5" key="1">
    <citation type="journal article" date="2019" name="Int. J. Syst. Evol. Microbiol.">
        <title>The Global Catalogue of Microorganisms (GCM) 10K type strain sequencing project: providing services to taxonomists for standard genome sequencing and annotation.</title>
        <authorList>
            <consortium name="The Broad Institute Genomics Platform"/>
            <consortium name="The Broad Institute Genome Sequencing Center for Infectious Disease"/>
            <person name="Wu L."/>
            <person name="Ma J."/>
        </authorList>
    </citation>
    <scope>NUCLEOTIDE SEQUENCE [LARGE SCALE GENOMIC DNA]</scope>
    <source>
        <strain evidence="5">CCUG 58760</strain>
    </source>
</reference>
<dbReference type="PIRSF" id="PIRSF031715">
    <property type="entry name" value="Cob_chel_CobT"/>
    <property type="match status" value="1"/>
</dbReference>